<dbReference type="InterPro" id="IPR029058">
    <property type="entry name" value="AB_hydrolase_fold"/>
</dbReference>
<keyword evidence="4" id="KW-0472">Membrane</keyword>
<evidence type="ECO:0000256" key="4">
    <source>
        <dbReference type="ARBA" id="ARBA00023136"/>
    </source>
</evidence>
<evidence type="ECO:0000256" key="2">
    <source>
        <dbReference type="ARBA" id="ARBA00022692"/>
    </source>
</evidence>
<comment type="caution">
    <text evidence="7">The sequence shown here is derived from an EMBL/GenBank/DDBJ whole genome shotgun (WGS) entry which is preliminary data.</text>
</comment>
<comment type="subcellular location">
    <subcellularLocation>
        <location evidence="6">Nucleus outer membrane</location>
        <topology evidence="6">Single-pass membrane protein</topology>
    </subcellularLocation>
</comment>
<feature type="non-terminal residue" evidence="7">
    <location>
        <position position="1"/>
    </location>
</feature>
<dbReference type="EMBL" id="JARPMG010000013">
    <property type="protein sequence ID" value="KAJ8096632.1"/>
    <property type="molecule type" value="Genomic_DNA"/>
</dbReference>
<evidence type="ECO:0000256" key="5">
    <source>
        <dbReference type="ARBA" id="ARBA00023242"/>
    </source>
</evidence>
<dbReference type="InterPro" id="IPR008547">
    <property type="entry name" value="DUF829_TMEM53"/>
</dbReference>
<evidence type="ECO:0000313" key="7">
    <source>
        <dbReference type="EMBL" id="KAJ8096632.1"/>
    </source>
</evidence>
<dbReference type="GO" id="GO:0005640">
    <property type="term" value="C:nuclear outer membrane"/>
    <property type="evidence" value="ECO:0007669"/>
    <property type="project" value="UniProtKB-SubCell"/>
</dbReference>
<evidence type="ECO:0008006" key="9">
    <source>
        <dbReference type="Google" id="ProtNLM"/>
    </source>
</evidence>
<evidence type="ECO:0000256" key="6">
    <source>
        <dbReference type="ARBA" id="ARBA00034303"/>
    </source>
</evidence>
<dbReference type="Proteomes" id="UP001217417">
    <property type="component" value="Unassembled WGS sequence"/>
</dbReference>
<comment type="similarity">
    <text evidence="1">Belongs to the TMEM53 family.</text>
</comment>
<dbReference type="PANTHER" id="PTHR12265">
    <property type="entry name" value="TRANSMEMBRANE PROTEIN 53"/>
    <property type="match status" value="1"/>
</dbReference>
<evidence type="ECO:0000256" key="1">
    <source>
        <dbReference type="ARBA" id="ARBA00007387"/>
    </source>
</evidence>
<evidence type="ECO:0000256" key="3">
    <source>
        <dbReference type="ARBA" id="ARBA00022989"/>
    </source>
</evidence>
<name>A0AAD7QMI2_9ASCO</name>
<proteinExistence type="inferred from homology"/>
<dbReference type="GeneID" id="80885412"/>
<sequence>MANNGSFKRLNHKTYLWTPAPSAIQNNSSSVTNQTSFPNTAGTPPDLILIGSWMNASPRHIAKFTEYYQLIYPSSPILLLTSSMSDFFFNTARKETADYAPAVTTVRVHIDQWSTYGQDHSTPGEGGGLLVHGFSNGGGGQVAFLAEHYKAATGHPLPARAVILDSLPGRSRFRVGIRTLSFGLPKAWYVRWPLQLAFAVLLAVFFRIPHALGRQTLATRLRDDLNAAVIRKEAPRCYIYSDSDEFILDHDIEGHADAADAKGLKVTKVKFTGTKHVEHMRTDPERYWGAVKGTWDVRA</sequence>
<gene>
    <name evidence="7" type="ORF">POJ06DRAFT_286898</name>
</gene>
<dbReference type="Pfam" id="PF05705">
    <property type="entry name" value="DUF829"/>
    <property type="match status" value="1"/>
</dbReference>
<dbReference type="AlphaFoldDB" id="A0AAD7QMI2"/>
<organism evidence="7 8">
    <name type="scientific">Lipomyces tetrasporus</name>
    <dbReference type="NCBI Taxonomy" id="54092"/>
    <lineage>
        <taxon>Eukaryota</taxon>
        <taxon>Fungi</taxon>
        <taxon>Dikarya</taxon>
        <taxon>Ascomycota</taxon>
        <taxon>Saccharomycotina</taxon>
        <taxon>Lipomycetes</taxon>
        <taxon>Lipomycetales</taxon>
        <taxon>Lipomycetaceae</taxon>
        <taxon>Lipomyces</taxon>
    </lineage>
</organism>
<dbReference type="SUPFAM" id="SSF53474">
    <property type="entry name" value="alpha/beta-Hydrolases"/>
    <property type="match status" value="1"/>
</dbReference>
<reference evidence="7" key="1">
    <citation type="submission" date="2023-03" db="EMBL/GenBank/DDBJ databases">
        <title>Near-Complete genome sequence of Lipomyces tetrasporous NRRL Y-64009, an oleaginous yeast capable of growing on lignocellulosic hydrolysates.</title>
        <authorList>
            <consortium name="Lawrence Berkeley National Laboratory"/>
            <person name="Jagtap S.S."/>
            <person name="Liu J.-J."/>
            <person name="Walukiewicz H.E."/>
            <person name="Pangilinan J."/>
            <person name="Lipzen A."/>
            <person name="Ahrendt S."/>
            <person name="Koriabine M."/>
            <person name="Cobaugh K."/>
            <person name="Salamov A."/>
            <person name="Yoshinaga Y."/>
            <person name="Ng V."/>
            <person name="Daum C."/>
            <person name="Grigoriev I.V."/>
            <person name="Slininger P.J."/>
            <person name="Dien B.S."/>
            <person name="Jin Y.-S."/>
            <person name="Rao C.V."/>
        </authorList>
    </citation>
    <scope>NUCLEOTIDE SEQUENCE</scope>
    <source>
        <strain evidence="7">NRRL Y-64009</strain>
    </source>
</reference>
<dbReference type="PANTHER" id="PTHR12265:SF30">
    <property type="entry name" value="TRANSMEMBRANE PROTEIN 53"/>
    <property type="match status" value="1"/>
</dbReference>
<evidence type="ECO:0000313" key="8">
    <source>
        <dbReference type="Proteomes" id="UP001217417"/>
    </source>
</evidence>
<keyword evidence="3" id="KW-1133">Transmembrane helix</keyword>
<protein>
    <recommendedName>
        <fullName evidence="9">Indole-diterpene biosynthesis protein PaxU</fullName>
    </recommendedName>
</protein>
<keyword evidence="5" id="KW-0539">Nucleus</keyword>
<dbReference type="RefSeq" id="XP_056040082.1">
    <property type="nucleotide sequence ID" value="XM_056190246.1"/>
</dbReference>
<keyword evidence="8" id="KW-1185">Reference proteome</keyword>
<keyword evidence="2" id="KW-0812">Transmembrane</keyword>
<accession>A0AAD7QMI2</accession>